<proteinExistence type="predicted"/>
<sequence length="118" mass="13352">MSLLWRNEVTSSLLRPLLPLQVALQAKEYHIQPVFSAPLRRLWPLPCHTLRPAMGQRAPIAQLAPTIPSFPERARRPSSLNPCDAYMPPLPHFLIATSIHRLAPCFELNLQCLSLTCH</sequence>
<evidence type="ECO:0000313" key="1">
    <source>
        <dbReference type="EMBL" id="KDR68295.1"/>
    </source>
</evidence>
<reference evidence="2" key="1">
    <citation type="journal article" date="2014" name="Proc. Natl. Acad. Sci. U.S.A.">
        <title>Extensive sampling of basidiomycete genomes demonstrates inadequacy of the white-rot/brown-rot paradigm for wood decay fungi.</title>
        <authorList>
            <person name="Riley R."/>
            <person name="Salamov A.A."/>
            <person name="Brown D.W."/>
            <person name="Nagy L.G."/>
            <person name="Floudas D."/>
            <person name="Held B.W."/>
            <person name="Levasseur A."/>
            <person name="Lombard V."/>
            <person name="Morin E."/>
            <person name="Otillar R."/>
            <person name="Lindquist E.A."/>
            <person name="Sun H."/>
            <person name="LaButti K.M."/>
            <person name="Schmutz J."/>
            <person name="Jabbour D."/>
            <person name="Luo H."/>
            <person name="Baker S.E."/>
            <person name="Pisabarro A.G."/>
            <person name="Walton J.D."/>
            <person name="Blanchette R.A."/>
            <person name="Henrissat B."/>
            <person name="Martin F."/>
            <person name="Cullen D."/>
            <person name="Hibbett D.S."/>
            <person name="Grigoriev I.V."/>
        </authorList>
    </citation>
    <scope>NUCLEOTIDE SEQUENCE [LARGE SCALE GENOMIC DNA]</scope>
    <source>
        <strain evidence="2">CBS 339.88</strain>
    </source>
</reference>
<organism evidence="1 2">
    <name type="scientific">Galerina marginata (strain CBS 339.88)</name>
    <dbReference type="NCBI Taxonomy" id="685588"/>
    <lineage>
        <taxon>Eukaryota</taxon>
        <taxon>Fungi</taxon>
        <taxon>Dikarya</taxon>
        <taxon>Basidiomycota</taxon>
        <taxon>Agaricomycotina</taxon>
        <taxon>Agaricomycetes</taxon>
        <taxon>Agaricomycetidae</taxon>
        <taxon>Agaricales</taxon>
        <taxon>Agaricineae</taxon>
        <taxon>Strophariaceae</taxon>
        <taxon>Galerina</taxon>
    </lineage>
</organism>
<dbReference type="EMBL" id="KL142409">
    <property type="protein sequence ID" value="KDR68295.1"/>
    <property type="molecule type" value="Genomic_DNA"/>
</dbReference>
<gene>
    <name evidence="1" type="ORF">GALMADRAFT_1049874</name>
</gene>
<keyword evidence="2" id="KW-1185">Reference proteome</keyword>
<protein>
    <submittedName>
        <fullName evidence="1">Uncharacterized protein</fullName>
    </submittedName>
</protein>
<evidence type="ECO:0000313" key="2">
    <source>
        <dbReference type="Proteomes" id="UP000027222"/>
    </source>
</evidence>
<name>A0A067SBJ9_GALM3</name>
<dbReference type="HOGENOM" id="CLU_2073335_0_0_1"/>
<dbReference type="AlphaFoldDB" id="A0A067SBJ9"/>
<dbReference type="Proteomes" id="UP000027222">
    <property type="component" value="Unassembled WGS sequence"/>
</dbReference>
<accession>A0A067SBJ9</accession>